<evidence type="ECO:0000313" key="1">
    <source>
        <dbReference type="EMBL" id="KAJ0101715.1"/>
    </source>
</evidence>
<gene>
    <name evidence="1" type="ORF">Patl1_06716</name>
</gene>
<dbReference type="EMBL" id="CM047899">
    <property type="protein sequence ID" value="KAJ0101715.1"/>
    <property type="molecule type" value="Genomic_DNA"/>
</dbReference>
<comment type="caution">
    <text evidence="1">The sequence shown here is derived from an EMBL/GenBank/DDBJ whole genome shotgun (WGS) entry which is preliminary data.</text>
</comment>
<organism evidence="1 2">
    <name type="scientific">Pistacia atlantica</name>
    <dbReference type="NCBI Taxonomy" id="434234"/>
    <lineage>
        <taxon>Eukaryota</taxon>
        <taxon>Viridiplantae</taxon>
        <taxon>Streptophyta</taxon>
        <taxon>Embryophyta</taxon>
        <taxon>Tracheophyta</taxon>
        <taxon>Spermatophyta</taxon>
        <taxon>Magnoliopsida</taxon>
        <taxon>eudicotyledons</taxon>
        <taxon>Gunneridae</taxon>
        <taxon>Pentapetalae</taxon>
        <taxon>rosids</taxon>
        <taxon>malvids</taxon>
        <taxon>Sapindales</taxon>
        <taxon>Anacardiaceae</taxon>
        <taxon>Pistacia</taxon>
    </lineage>
</organism>
<name>A0ACC1BRU4_9ROSI</name>
<reference evidence="2" key="1">
    <citation type="journal article" date="2023" name="G3 (Bethesda)">
        <title>Genome assembly and association tests identify interacting loci associated with vigor, precocity, and sex in interspecific pistachio rootstocks.</title>
        <authorList>
            <person name="Palmer W."/>
            <person name="Jacygrad E."/>
            <person name="Sagayaradj S."/>
            <person name="Cavanaugh K."/>
            <person name="Han R."/>
            <person name="Bertier L."/>
            <person name="Beede B."/>
            <person name="Kafkas S."/>
            <person name="Golino D."/>
            <person name="Preece J."/>
            <person name="Michelmore R."/>
        </authorList>
    </citation>
    <scope>NUCLEOTIDE SEQUENCE [LARGE SCALE GENOMIC DNA]</scope>
</reference>
<sequence length="77" mass="8127">MSPAVGVQVPLLPNHKLRSRASLSGAVFNVFTSIIGAKIMSIPATLKVLRVIPVFACVDCDHCLLAGISVEILIVNT</sequence>
<proteinExistence type="predicted"/>
<accession>A0ACC1BRU4</accession>
<dbReference type="Proteomes" id="UP001164250">
    <property type="component" value="Chromosome 3"/>
</dbReference>
<keyword evidence="2" id="KW-1185">Reference proteome</keyword>
<protein>
    <submittedName>
        <fullName evidence="1">Uncharacterized protein</fullName>
    </submittedName>
</protein>
<evidence type="ECO:0000313" key="2">
    <source>
        <dbReference type="Proteomes" id="UP001164250"/>
    </source>
</evidence>